<proteinExistence type="predicted"/>
<evidence type="ECO:0000256" key="1">
    <source>
        <dbReference type="ARBA" id="ARBA00023157"/>
    </source>
</evidence>
<feature type="chain" id="PRO_5035324208" evidence="3">
    <location>
        <begin position="19"/>
        <end position="170"/>
    </location>
</feature>
<dbReference type="Proteomes" id="UP000008143">
    <property type="component" value="Chromosome 9"/>
</dbReference>
<gene>
    <name evidence="7" type="primary">XB5721655</name>
    <name evidence="6" type="synonym">LOC100494072</name>
</gene>
<protein>
    <submittedName>
        <fullName evidence="6">Uncharacterized protein LOC100494072</fullName>
    </submittedName>
</protein>
<name>A0A8J0QY56_XENTR</name>
<keyword evidence="1" id="KW-1015">Disulfide bond</keyword>
<feature type="signal peptide" evidence="3">
    <location>
        <begin position="1"/>
        <end position="18"/>
    </location>
</feature>
<feature type="domain" description="Saposin B-type" evidence="4">
    <location>
        <begin position="28"/>
        <end position="124"/>
    </location>
</feature>
<dbReference type="KEGG" id="xtr:100494072"/>
<keyword evidence="3" id="KW-0732">Signal</keyword>
<dbReference type="CTD" id="100494072"/>
<dbReference type="AlphaFoldDB" id="A0A8J0QY56"/>
<reference evidence="6" key="1">
    <citation type="submission" date="2025-08" db="UniProtKB">
        <authorList>
            <consortium name="RefSeq"/>
        </authorList>
    </citation>
    <scope>IDENTIFICATION</scope>
    <source>
        <strain evidence="6">Nigerian</strain>
        <tissue evidence="6">Liver and blood</tissue>
    </source>
</reference>
<evidence type="ECO:0000313" key="6">
    <source>
        <dbReference type="RefSeq" id="XP_002941854.1"/>
    </source>
</evidence>
<dbReference type="GeneID" id="100494072"/>
<evidence type="ECO:0000259" key="4">
    <source>
        <dbReference type="PROSITE" id="PS50015"/>
    </source>
</evidence>
<dbReference type="OMA" id="DRRMYCE"/>
<evidence type="ECO:0000313" key="5">
    <source>
        <dbReference type="Proteomes" id="UP000008143"/>
    </source>
</evidence>
<evidence type="ECO:0000256" key="3">
    <source>
        <dbReference type="SAM" id="SignalP"/>
    </source>
</evidence>
<evidence type="ECO:0000256" key="2">
    <source>
        <dbReference type="SAM" id="MobiDB-lite"/>
    </source>
</evidence>
<dbReference type="Xenbase" id="XB-GENE-5721656">
    <property type="gene designation" value="XB5721655"/>
</dbReference>
<accession>A0A8J0QY56</accession>
<dbReference type="AGR" id="Xenbase:XB-GENE-5721656"/>
<dbReference type="OrthoDB" id="8897426at2759"/>
<dbReference type="RefSeq" id="XP_002941854.1">
    <property type="nucleotide sequence ID" value="XM_002941808.5"/>
</dbReference>
<feature type="region of interest" description="Disordered" evidence="2">
    <location>
        <begin position="148"/>
        <end position="170"/>
    </location>
</feature>
<dbReference type="PROSITE" id="PS50015">
    <property type="entry name" value="SAP_B"/>
    <property type="match status" value="1"/>
</dbReference>
<keyword evidence="5" id="KW-1185">Reference proteome</keyword>
<organism evidence="5 6">
    <name type="scientific">Xenopus tropicalis</name>
    <name type="common">Western clawed frog</name>
    <name type="synonym">Silurana tropicalis</name>
    <dbReference type="NCBI Taxonomy" id="8364"/>
    <lineage>
        <taxon>Eukaryota</taxon>
        <taxon>Metazoa</taxon>
        <taxon>Chordata</taxon>
        <taxon>Craniata</taxon>
        <taxon>Vertebrata</taxon>
        <taxon>Euteleostomi</taxon>
        <taxon>Amphibia</taxon>
        <taxon>Batrachia</taxon>
        <taxon>Anura</taxon>
        <taxon>Pipoidea</taxon>
        <taxon>Pipidae</taxon>
        <taxon>Xenopodinae</taxon>
        <taxon>Xenopus</taxon>
        <taxon>Silurana</taxon>
    </lineage>
</organism>
<evidence type="ECO:0000313" key="7">
    <source>
        <dbReference type="Xenbase" id="XB-GENE-5721656"/>
    </source>
</evidence>
<dbReference type="Gene3D" id="1.10.225.10">
    <property type="entry name" value="Saposin-like"/>
    <property type="match status" value="1"/>
</dbReference>
<dbReference type="InterPro" id="IPR008139">
    <property type="entry name" value="SaposinB_dom"/>
</dbReference>
<sequence length="170" mass="18801">MNGALLAVLWSFVFAAWADVELPPGVDRRMYCESCLATVRELKKSLSTPTSENSGTKIKSQATKVCNALTFEKESISTDKAGVACNHLLDTYGDKFEDAFLKEKEDALEGTICHIYTKACTGIKRETFKAQQFDDGEVEAFLQKHASSVRRTKPVVPEGMPSSQGRKEEL</sequence>